<keyword evidence="2 4" id="KW-0472">Membrane</keyword>
<evidence type="ECO:0000256" key="4">
    <source>
        <dbReference type="SAM" id="Phobius"/>
    </source>
</evidence>
<organism evidence="5 6">
    <name type="scientific">Nocardia vinacea</name>
    <dbReference type="NCBI Taxonomy" id="96468"/>
    <lineage>
        <taxon>Bacteria</taxon>
        <taxon>Bacillati</taxon>
        <taxon>Actinomycetota</taxon>
        <taxon>Actinomycetes</taxon>
        <taxon>Mycobacteriales</taxon>
        <taxon>Nocardiaceae</taxon>
        <taxon>Nocardia</taxon>
    </lineage>
</organism>
<feature type="transmembrane region" description="Helical" evidence="4">
    <location>
        <begin position="97"/>
        <end position="118"/>
    </location>
</feature>
<keyword evidence="6" id="KW-1185">Reference proteome</keyword>
<name>A0ABZ1YU89_9NOCA</name>
<dbReference type="Proteomes" id="UP001432062">
    <property type="component" value="Chromosome"/>
</dbReference>
<comment type="subcellular location">
    <subcellularLocation>
        <location evidence="1">Membrane</location>
    </subcellularLocation>
</comment>
<evidence type="ECO:0000313" key="5">
    <source>
        <dbReference type="EMBL" id="WUV45500.1"/>
    </source>
</evidence>
<evidence type="ECO:0000256" key="1">
    <source>
        <dbReference type="ARBA" id="ARBA00004370"/>
    </source>
</evidence>
<feature type="compositionally biased region" description="Low complexity" evidence="3">
    <location>
        <begin position="10"/>
        <end position="22"/>
    </location>
</feature>
<feature type="region of interest" description="Disordered" evidence="3">
    <location>
        <begin position="1"/>
        <end position="85"/>
    </location>
</feature>
<keyword evidence="4" id="KW-0812">Transmembrane</keyword>
<evidence type="ECO:0000256" key="3">
    <source>
        <dbReference type="SAM" id="MobiDB-lite"/>
    </source>
</evidence>
<evidence type="ECO:0000313" key="6">
    <source>
        <dbReference type="Proteomes" id="UP001432062"/>
    </source>
</evidence>
<keyword evidence="4" id="KW-1133">Transmembrane helix</keyword>
<evidence type="ECO:0000256" key="2">
    <source>
        <dbReference type="ARBA" id="ARBA00023136"/>
    </source>
</evidence>
<dbReference type="PANTHER" id="PTHR37042:SF4">
    <property type="entry name" value="OUTER MEMBRANE PROTEIN RV1973"/>
    <property type="match status" value="1"/>
</dbReference>
<accession>A0ABZ1YU89</accession>
<protein>
    <recommendedName>
        <fullName evidence="7">Mce-associated membrane protein</fullName>
    </recommendedName>
</protein>
<evidence type="ECO:0008006" key="7">
    <source>
        <dbReference type="Google" id="ProtNLM"/>
    </source>
</evidence>
<dbReference type="PANTHER" id="PTHR37042">
    <property type="entry name" value="OUTER MEMBRANE PROTEIN RV1973"/>
    <property type="match status" value="1"/>
</dbReference>
<proteinExistence type="predicted"/>
<feature type="compositionally biased region" description="Basic residues" evidence="3">
    <location>
        <begin position="73"/>
        <end position="85"/>
    </location>
</feature>
<dbReference type="EMBL" id="CP109441">
    <property type="protein sequence ID" value="WUV45500.1"/>
    <property type="molecule type" value="Genomic_DNA"/>
</dbReference>
<dbReference type="RefSeq" id="WP_329408857.1">
    <property type="nucleotide sequence ID" value="NZ_CP109441.1"/>
</dbReference>
<reference evidence="5" key="1">
    <citation type="submission" date="2022-10" db="EMBL/GenBank/DDBJ databases">
        <title>The complete genomes of actinobacterial strains from the NBC collection.</title>
        <authorList>
            <person name="Joergensen T.S."/>
            <person name="Alvarez Arevalo M."/>
            <person name="Sterndorff E.B."/>
            <person name="Faurdal D."/>
            <person name="Vuksanovic O."/>
            <person name="Mourched A.-S."/>
            <person name="Charusanti P."/>
            <person name="Shaw S."/>
            <person name="Blin K."/>
            <person name="Weber T."/>
        </authorList>
    </citation>
    <scope>NUCLEOTIDE SEQUENCE</scope>
    <source>
        <strain evidence="5">NBC_01482</strain>
    </source>
</reference>
<gene>
    <name evidence="5" type="ORF">OG563_41440</name>
</gene>
<sequence length="258" mass="27748">MDLTVDRSDSLTATDTAATTALVTEPPPRRRRATRPTGPPSESPEHPDVEADTDTSPSAAERSSATTEGPIRQPRRLPRIPRPRLARPKLGRRRFRIAAVVLAVAALAAATTVTALALREHRQTEATANHQAAIIDTARRGVTALINIRRDSADADFARLSDITTAPFADDLHSQSGNYLQAIRHADVLSTGEVIAAATAADDGAEVPDDGTITVIVAANAQVTNTQTRQQEQRSYRFSVRIKEVDGIPKVSNVEFVP</sequence>
<feature type="compositionally biased region" description="Polar residues" evidence="3">
    <location>
        <begin position="54"/>
        <end position="67"/>
    </location>
</feature>